<protein>
    <recommendedName>
        <fullName evidence="1">Transposase IS200-like domain-containing protein</fullName>
    </recommendedName>
</protein>
<name>A0A095TLJ5_9GAMM</name>
<dbReference type="InterPro" id="IPR002686">
    <property type="entry name" value="Transposase_17"/>
</dbReference>
<dbReference type="EMBL" id="ARXV01000019">
    <property type="protein sequence ID" value="KGD63323.1"/>
    <property type="molecule type" value="Genomic_DNA"/>
</dbReference>
<dbReference type="SMART" id="SM01321">
    <property type="entry name" value="Y1_Tnp"/>
    <property type="match status" value="1"/>
</dbReference>
<dbReference type="InterPro" id="IPR036515">
    <property type="entry name" value="Transposase_17_sf"/>
</dbReference>
<evidence type="ECO:0000313" key="3">
    <source>
        <dbReference type="Proteomes" id="UP000029444"/>
    </source>
</evidence>
<gene>
    <name evidence="2" type="ORF">Y5S_03478</name>
</gene>
<dbReference type="PANTHER" id="PTHR34322">
    <property type="entry name" value="TRANSPOSASE, Y1_TNP DOMAIN-CONTAINING"/>
    <property type="match status" value="1"/>
</dbReference>
<sequence>MTRARYSQVSLDYSSYYHCICRCVWRAFLCGQDHYSGQDYEHRRQWVVDRLAVLGEVFAIDLCAYAVMSNHYHVVLRINQKKALSWSDQEVAERWMQLFNGPLIVKRWLKGETEAAENLKAEEIVQTWRERLYELGWFMKCLNEYLARTAKEEDCCKGRFWESRYKCQALLDEKAVLQCMAYVDLNPVRADMAHTPEGSDYTSIQQRSEAIRSEVGDKQKPNLLPLVDENTIETTHEDTVCRFRLMDYLELVDSTGRAVRDDKRGAISAFAAGVLDRLGIEEGEWLAHMKPWKQRQPVALGSVLRLKAYAQLTGRKWVVGQGVAAGSVCPV</sequence>
<dbReference type="GO" id="GO:0006313">
    <property type="term" value="P:DNA transposition"/>
    <property type="evidence" value="ECO:0007669"/>
    <property type="project" value="InterPro"/>
</dbReference>
<dbReference type="eggNOG" id="COG1943">
    <property type="taxonomic scope" value="Bacteria"/>
</dbReference>
<proteinExistence type="predicted"/>
<dbReference type="RefSeq" id="WP_035234922.1">
    <property type="nucleotide sequence ID" value="NZ_ARXV01000019.1"/>
</dbReference>
<dbReference type="SUPFAM" id="SSF143422">
    <property type="entry name" value="Transposase IS200-like"/>
    <property type="match status" value="1"/>
</dbReference>
<keyword evidence="3" id="KW-1185">Reference proteome</keyword>
<dbReference type="Proteomes" id="UP000029444">
    <property type="component" value="Unassembled WGS sequence"/>
</dbReference>
<dbReference type="AlphaFoldDB" id="A0A095TLJ5"/>
<organism evidence="2 3">
    <name type="scientific">Alcanivorax nanhaiticus</name>
    <dbReference type="NCBI Taxonomy" id="1177154"/>
    <lineage>
        <taxon>Bacteria</taxon>
        <taxon>Pseudomonadati</taxon>
        <taxon>Pseudomonadota</taxon>
        <taxon>Gammaproteobacteria</taxon>
        <taxon>Oceanospirillales</taxon>
        <taxon>Alcanivoracaceae</taxon>
        <taxon>Alcanivorax</taxon>
    </lineage>
</organism>
<reference evidence="2 3" key="1">
    <citation type="submission" date="2012-09" db="EMBL/GenBank/DDBJ databases">
        <title>Genome Sequence of alkane-degrading Bacterium Alcanivorax sp. 19-m-6.</title>
        <authorList>
            <person name="Lai Q."/>
            <person name="Shao Z."/>
        </authorList>
    </citation>
    <scope>NUCLEOTIDE SEQUENCE [LARGE SCALE GENOMIC DNA]</scope>
    <source>
        <strain evidence="2 3">19-m-6</strain>
    </source>
</reference>
<dbReference type="GO" id="GO:0004803">
    <property type="term" value="F:transposase activity"/>
    <property type="evidence" value="ECO:0007669"/>
    <property type="project" value="InterPro"/>
</dbReference>
<accession>A0A095TLJ5</accession>
<comment type="caution">
    <text evidence="2">The sequence shown here is derived from an EMBL/GenBank/DDBJ whole genome shotgun (WGS) entry which is preliminary data.</text>
</comment>
<dbReference type="Gene3D" id="3.30.70.1290">
    <property type="entry name" value="Transposase IS200-like"/>
    <property type="match status" value="1"/>
</dbReference>
<dbReference type="GO" id="GO:0003677">
    <property type="term" value="F:DNA binding"/>
    <property type="evidence" value="ECO:0007669"/>
    <property type="project" value="InterPro"/>
</dbReference>
<evidence type="ECO:0000313" key="2">
    <source>
        <dbReference type="EMBL" id="KGD63323.1"/>
    </source>
</evidence>
<dbReference type="PATRIC" id="fig|1177154.3.peg.3487"/>
<feature type="domain" description="Transposase IS200-like" evidence="1">
    <location>
        <begin position="12"/>
        <end position="186"/>
    </location>
</feature>
<evidence type="ECO:0000259" key="1">
    <source>
        <dbReference type="SMART" id="SM01321"/>
    </source>
</evidence>
<dbReference type="OrthoDB" id="9814067at2"/>
<dbReference type="STRING" id="1177154.Y5S_03478"/>
<dbReference type="PANTHER" id="PTHR34322:SF2">
    <property type="entry name" value="TRANSPOSASE IS200-LIKE DOMAIN-CONTAINING PROTEIN"/>
    <property type="match status" value="1"/>
</dbReference>